<evidence type="ECO:0000259" key="2">
    <source>
        <dbReference type="PROSITE" id="PS50983"/>
    </source>
</evidence>
<evidence type="ECO:0000313" key="3">
    <source>
        <dbReference type="EMBL" id="PXX82042.1"/>
    </source>
</evidence>
<organism evidence="3 4">
    <name type="scientific">Rivihabitans pingtungensis</name>
    <dbReference type="NCBI Taxonomy" id="1054498"/>
    <lineage>
        <taxon>Bacteria</taxon>
        <taxon>Pseudomonadati</taxon>
        <taxon>Pseudomonadota</taxon>
        <taxon>Betaproteobacteria</taxon>
        <taxon>Neisseriales</taxon>
        <taxon>Aquaspirillaceae</taxon>
        <taxon>Rivihabitans</taxon>
    </lineage>
</organism>
<dbReference type="InterPro" id="IPR002491">
    <property type="entry name" value="ABC_transptr_periplasmic_BD"/>
</dbReference>
<dbReference type="EMBL" id="QJKI01000001">
    <property type="protein sequence ID" value="PXX82042.1"/>
    <property type="molecule type" value="Genomic_DNA"/>
</dbReference>
<feature type="domain" description="Fe/B12 periplasmic-binding" evidence="2">
    <location>
        <begin position="45"/>
        <end position="313"/>
    </location>
</feature>
<sequence length="344" mass="38321">MTRMIDAWRRLSWGALSLALAASAQAAEVVDMVGRRVQAPDHIERVFGAAPPLNVLLHSLAPDKMIGLSFPIPAEGQRYFPPRLRGLPVVGGIFGMGQQMNPEAVLAMQPDIALAWKSPFIDQARIEAAFAKIGLPVVFIQLDTLADWPAALRYTGRLLGQPARGETLARLVEAPLAKVAQVTARIPLEQRPRVYYAEGPDGLATDCHQSFHTEAIELAGGYNVYRCQPKDHTGMEKVSLEQVLAFAPDIIIAQDAQFARVVAQDPRWRQVKAVRAGRVYSVPRWPHNWIDRPPSLMRVLGVQWLAGLFYPKQLPFDRLAHTRAFYQQVLGVSLTEQDIDRLFQ</sequence>
<dbReference type="Gene3D" id="3.40.50.1980">
    <property type="entry name" value="Nitrogenase molybdenum iron protein domain"/>
    <property type="match status" value="2"/>
</dbReference>
<dbReference type="PANTHER" id="PTHR30535:SF34">
    <property type="entry name" value="MOLYBDATE-BINDING PROTEIN MOLA"/>
    <property type="match status" value="1"/>
</dbReference>
<evidence type="ECO:0000256" key="1">
    <source>
        <dbReference type="SAM" id="SignalP"/>
    </source>
</evidence>
<feature type="chain" id="PRO_5016371008" evidence="1">
    <location>
        <begin position="27"/>
        <end position="344"/>
    </location>
</feature>
<dbReference type="AlphaFoldDB" id="A0A318KZK7"/>
<keyword evidence="4" id="KW-1185">Reference proteome</keyword>
<reference evidence="3 4" key="1">
    <citation type="submission" date="2018-05" db="EMBL/GenBank/DDBJ databases">
        <title>Genomic Encyclopedia of Type Strains, Phase IV (KMG-IV): sequencing the most valuable type-strain genomes for metagenomic binning, comparative biology and taxonomic classification.</title>
        <authorList>
            <person name="Goeker M."/>
        </authorList>
    </citation>
    <scope>NUCLEOTIDE SEQUENCE [LARGE SCALE GENOMIC DNA]</scope>
    <source>
        <strain evidence="3 4">DSM 29661</strain>
    </source>
</reference>
<dbReference type="Pfam" id="PF01497">
    <property type="entry name" value="Peripla_BP_2"/>
    <property type="match status" value="1"/>
</dbReference>
<evidence type="ECO:0000313" key="4">
    <source>
        <dbReference type="Proteomes" id="UP000247555"/>
    </source>
</evidence>
<dbReference type="PANTHER" id="PTHR30535">
    <property type="entry name" value="VITAMIN B12-BINDING PROTEIN"/>
    <property type="match status" value="1"/>
</dbReference>
<feature type="signal peptide" evidence="1">
    <location>
        <begin position="1"/>
        <end position="26"/>
    </location>
</feature>
<dbReference type="Proteomes" id="UP000247555">
    <property type="component" value="Unassembled WGS sequence"/>
</dbReference>
<dbReference type="SUPFAM" id="SSF53807">
    <property type="entry name" value="Helical backbone' metal receptor"/>
    <property type="match status" value="1"/>
</dbReference>
<comment type="caution">
    <text evidence="3">The sequence shown here is derived from an EMBL/GenBank/DDBJ whole genome shotgun (WGS) entry which is preliminary data.</text>
</comment>
<dbReference type="RefSeq" id="WP_110389341.1">
    <property type="nucleotide sequence ID" value="NZ_QJKI01000001.1"/>
</dbReference>
<dbReference type="Gene3D" id="1.20.58.2180">
    <property type="match status" value="1"/>
</dbReference>
<name>A0A318KZK7_9NEIS</name>
<gene>
    <name evidence="3" type="ORF">DFR34_101275</name>
</gene>
<dbReference type="InterPro" id="IPR050902">
    <property type="entry name" value="ABC_Transporter_SBP"/>
</dbReference>
<dbReference type="PROSITE" id="PS50983">
    <property type="entry name" value="FE_B12_PBP"/>
    <property type="match status" value="1"/>
</dbReference>
<protein>
    <submittedName>
        <fullName evidence="3">Iron complex transport system substrate-binding protein</fullName>
    </submittedName>
</protein>
<proteinExistence type="predicted"/>
<keyword evidence="1" id="KW-0732">Signal</keyword>
<accession>A0A318KZK7</accession>
<dbReference type="OrthoDB" id="9775594at2"/>